<dbReference type="Proteomes" id="UP000714618">
    <property type="component" value="Unassembled WGS sequence"/>
</dbReference>
<gene>
    <name evidence="1" type="ORF">AWRI4233_LOCUS5720</name>
</gene>
<protein>
    <submittedName>
        <fullName evidence="1">Uncharacterized protein</fullName>
    </submittedName>
</protein>
<proteinExistence type="predicted"/>
<evidence type="ECO:0000313" key="2">
    <source>
        <dbReference type="Proteomes" id="UP000714618"/>
    </source>
</evidence>
<dbReference type="AlphaFoldDB" id="A0A9N8JYS3"/>
<dbReference type="OrthoDB" id="3833957at2759"/>
<organism evidence="1 2">
    <name type="scientific">Aureobasidium mustum</name>
    <dbReference type="NCBI Taxonomy" id="2773714"/>
    <lineage>
        <taxon>Eukaryota</taxon>
        <taxon>Fungi</taxon>
        <taxon>Dikarya</taxon>
        <taxon>Ascomycota</taxon>
        <taxon>Pezizomycotina</taxon>
        <taxon>Dothideomycetes</taxon>
        <taxon>Dothideomycetidae</taxon>
        <taxon>Dothideales</taxon>
        <taxon>Saccotheciaceae</taxon>
        <taxon>Aureobasidium</taxon>
    </lineage>
</organism>
<accession>A0A9N8JYS3</accession>
<evidence type="ECO:0000313" key="1">
    <source>
        <dbReference type="EMBL" id="CAD0096465.1"/>
    </source>
</evidence>
<sequence length="104" mass="11674">MISSLAKTRIDDLVTEVFDAAHERAQGFAAMMWQSLVEEDFGAGGLAMRTEIADDIRDRVAAEGESVLRNTRELKGYITEVLITKINEKVEEEFSVPLRAWASR</sequence>
<name>A0A9N8JYS3_9PEZI</name>
<keyword evidence="2" id="KW-1185">Reference proteome</keyword>
<dbReference type="EMBL" id="CAIJEO010000007">
    <property type="protein sequence ID" value="CAD0096465.1"/>
    <property type="molecule type" value="Genomic_DNA"/>
</dbReference>
<reference evidence="1" key="1">
    <citation type="submission" date="2020-06" db="EMBL/GenBank/DDBJ databases">
        <authorList>
            <person name="Onetto C."/>
        </authorList>
    </citation>
    <scope>NUCLEOTIDE SEQUENCE</scope>
</reference>
<comment type="caution">
    <text evidence="1">The sequence shown here is derived from an EMBL/GenBank/DDBJ whole genome shotgun (WGS) entry which is preliminary data.</text>
</comment>